<dbReference type="KEGG" id="bti:BTG_05785"/>
<sequence>MNKREYFRDRKKLIKSYEKGEMAYGEFIVSMLALAQEFNPRWSKEISSTGKMLGSKLMSRAGEGN</sequence>
<dbReference type="AlphaFoldDB" id="A0A9W3J9B0"/>
<dbReference type="RefSeq" id="WP_001042063.1">
    <property type="nucleotide sequence ID" value="NC_018500.1"/>
</dbReference>
<proteinExistence type="predicted"/>
<name>A0A9W3J9B0_BACTU</name>
<accession>A0A9W3J9B0</accession>
<dbReference type="Proteomes" id="UP000005259">
    <property type="component" value="Chromosome"/>
</dbReference>
<protein>
    <submittedName>
        <fullName evidence="1">Uncharacterized protein</fullName>
    </submittedName>
</protein>
<organism evidence="1 2">
    <name type="scientific">Bacillus thuringiensis HD-771</name>
    <dbReference type="NCBI Taxonomy" id="1218175"/>
    <lineage>
        <taxon>Bacteria</taxon>
        <taxon>Bacillati</taxon>
        <taxon>Bacillota</taxon>
        <taxon>Bacilli</taxon>
        <taxon>Bacillales</taxon>
        <taxon>Bacillaceae</taxon>
        <taxon>Bacillus</taxon>
        <taxon>Bacillus cereus group</taxon>
    </lineage>
</organism>
<evidence type="ECO:0000313" key="2">
    <source>
        <dbReference type="Proteomes" id="UP000005259"/>
    </source>
</evidence>
<reference evidence="1 2" key="1">
    <citation type="submission" date="2012-08" db="EMBL/GenBank/DDBJ databases">
        <authorList>
            <person name="Doggett N."/>
            <person name="Teshima H."/>
            <person name="Bruce D."/>
            <person name="Detter J.C."/>
            <person name="Johnson S.L."/>
            <person name="Han C."/>
        </authorList>
    </citation>
    <scope>NUCLEOTIDE SEQUENCE [LARGE SCALE GENOMIC DNA]</scope>
    <source>
        <strain evidence="1 2">HD-771</strain>
    </source>
</reference>
<gene>
    <name evidence="1" type="ORF">BTG_05785</name>
</gene>
<dbReference type="EMBL" id="CP003752">
    <property type="protein sequence ID" value="AFQ14649.1"/>
    <property type="molecule type" value="Genomic_DNA"/>
</dbReference>
<evidence type="ECO:0000313" key="1">
    <source>
        <dbReference type="EMBL" id="AFQ14649.1"/>
    </source>
</evidence>